<accession>A0A158SX51</accession>
<sequence length="39" mass="4594">MLNAQTPILDTLSLYSVKMEYKKRLKNKPLFIIISLQKL</sequence>
<dbReference type="AlphaFoldDB" id="A0A158SX51"/>
<gene>
    <name evidence="1" type="ORF">NTHI1209_01052</name>
</gene>
<dbReference type="Proteomes" id="UP000050700">
    <property type="component" value="Unassembled WGS sequence"/>
</dbReference>
<evidence type="ECO:0000313" key="2">
    <source>
        <dbReference type="Proteomes" id="UP000050700"/>
    </source>
</evidence>
<protein>
    <submittedName>
        <fullName evidence="1">Uncharacterized protein</fullName>
    </submittedName>
</protein>
<organism evidence="1 2">
    <name type="scientific">Haemophilus influenzae</name>
    <dbReference type="NCBI Taxonomy" id="727"/>
    <lineage>
        <taxon>Bacteria</taxon>
        <taxon>Pseudomonadati</taxon>
        <taxon>Pseudomonadota</taxon>
        <taxon>Gammaproteobacteria</taxon>
        <taxon>Pasteurellales</taxon>
        <taxon>Pasteurellaceae</taxon>
        <taxon>Haemophilus</taxon>
    </lineage>
</organism>
<evidence type="ECO:0000313" key="1">
    <source>
        <dbReference type="EMBL" id="KIS35445.1"/>
    </source>
</evidence>
<proteinExistence type="predicted"/>
<reference evidence="1 2" key="1">
    <citation type="submission" date="2014-05" db="EMBL/GenBank/DDBJ databases">
        <title>Methylome analysis of the phasevarions of Haemophilus influenzae.</title>
        <authorList>
            <person name="Atack J.M."/>
            <person name="Fox K.L."/>
            <person name="Power P.M."/>
            <person name="Clark T."/>
            <person name="Jurcisek J."/>
            <person name="Korlach J."/>
            <person name="Bakaletz L.O."/>
            <person name="Jennings M.P."/>
        </authorList>
    </citation>
    <scope>NUCLEOTIDE SEQUENCE [LARGE SCALE GENOMIC DNA]</scope>
    <source>
        <strain evidence="1 2">1209</strain>
    </source>
</reference>
<dbReference type="EMBL" id="JMQP01000002">
    <property type="protein sequence ID" value="KIS35445.1"/>
    <property type="molecule type" value="Genomic_DNA"/>
</dbReference>
<comment type="caution">
    <text evidence="1">The sequence shown here is derived from an EMBL/GenBank/DDBJ whole genome shotgun (WGS) entry which is preliminary data.</text>
</comment>
<name>A0A158SX51_HAEIF</name>